<dbReference type="SUPFAM" id="SSF50998">
    <property type="entry name" value="Quinoprotein alcohol dehydrogenase-like"/>
    <property type="match status" value="1"/>
</dbReference>
<evidence type="ECO:0000313" key="2">
    <source>
        <dbReference type="EMBL" id="SVB35025.1"/>
    </source>
</evidence>
<dbReference type="InterPro" id="IPR002372">
    <property type="entry name" value="PQQ_rpt_dom"/>
</dbReference>
<dbReference type="InterPro" id="IPR015943">
    <property type="entry name" value="WD40/YVTN_repeat-like_dom_sf"/>
</dbReference>
<evidence type="ECO:0000259" key="1">
    <source>
        <dbReference type="Pfam" id="PF13360"/>
    </source>
</evidence>
<dbReference type="EMBL" id="UINC01038264">
    <property type="protein sequence ID" value="SVB35025.1"/>
    <property type="molecule type" value="Genomic_DNA"/>
</dbReference>
<dbReference type="AlphaFoldDB" id="A0A382D9S6"/>
<dbReference type="Pfam" id="PF13360">
    <property type="entry name" value="PQQ_2"/>
    <property type="match status" value="1"/>
</dbReference>
<proteinExistence type="predicted"/>
<name>A0A382D9S6_9ZZZZ</name>
<protein>
    <recommendedName>
        <fullName evidence="1">Pyrrolo-quinoline quinone repeat domain-containing protein</fullName>
    </recommendedName>
</protein>
<organism evidence="2">
    <name type="scientific">marine metagenome</name>
    <dbReference type="NCBI Taxonomy" id="408172"/>
    <lineage>
        <taxon>unclassified sequences</taxon>
        <taxon>metagenomes</taxon>
        <taxon>ecological metagenomes</taxon>
    </lineage>
</organism>
<reference evidence="2" key="1">
    <citation type="submission" date="2018-05" db="EMBL/GenBank/DDBJ databases">
        <authorList>
            <person name="Lanie J.A."/>
            <person name="Ng W.-L."/>
            <person name="Kazmierczak K.M."/>
            <person name="Andrzejewski T.M."/>
            <person name="Davidsen T.M."/>
            <person name="Wayne K.J."/>
            <person name="Tettelin H."/>
            <person name="Glass J.I."/>
            <person name="Rusch D."/>
            <person name="Podicherti R."/>
            <person name="Tsui H.-C.T."/>
            <person name="Winkler M.E."/>
        </authorList>
    </citation>
    <scope>NUCLEOTIDE SEQUENCE</scope>
</reference>
<gene>
    <name evidence="2" type="ORF">METZ01_LOCUS187879</name>
</gene>
<accession>A0A382D9S6</accession>
<dbReference type="Gene3D" id="2.130.10.10">
    <property type="entry name" value="YVTN repeat-like/Quinoprotein amine dehydrogenase"/>
    <property type="match status" value="1"/>
</dbReference>
<feature type="domain" description="Pyrrolo-quinoline quinone repeat" evidence="1">
    <location>
        <begin position="27"/>
        <end position="115"/>
    </location>
</feature>
<dbReference type="InterPro" id="IPR011047">
    <property type="entry name" value="Quinoprotein_ADH-like_sf"/>
</dbReference>
<sequence length="362" mass="39109">MASRGLHHFASFVRELNGACTLLRIFGDNLVAGTHLGDLACWSISSGSERWKIFMDGPCSDCDLEGDLLCVSESDNLHAVDMRTGEFLWSSKLEGSSDFVRVSGGGVWVTSSVYAIEIQDYSQAAIWLFDIKGRLQGKWEVDGRAWFLTAKSELAIIGLSRPRCGYANVSLGHDPSYIPLDNNNPITTGAVSEDGALYLGHSDGGVSEIIGEEVASHNAGSSPVTALAIGEDWVAGLESGQVISGPSLDGWSVDVGRLVDVVSLGPSLSGGRCVWSSSWSEGAKLTLLDEDSGTTQFEVNHDSRIEKIYSAEGTIALGDSEGNVFLIEEAVFRRRFEQVGEDIEGDQKRSLLRRRIRSLRQG</sequence>